<keyword evidence="2" id="KW-1185">Reference proteome</keyword>
<reference evidence="1" key="1">
    <citation type="journal article" date="2021" name="Microb. Physiol.">
        <title>Proteogenomic Insights into the Physiology of Marine, Sulfate-Reducing, Filamentous Desulfonema limicola and Desulfonema magnum.</title>
        <authorList>
            <person name="Schnaars V."/>
            <person name="Wohlbrand L."/>
            <person name="Scheve S."/>
            <person name="Hinrichs C."/>
            <person name="Reinhardt R."/>
            <person name="Rabus R."/>
        </authorList>
    </citation>
    <scope>NUCLEOTIDE SEQUENCE</scope>
    <source>
        <strain evidence="1">4be13</strain>
    </source>
</reference>
<accession>A0A975BNZ4</accession>
<name>A0A975BNZ4_9BACT</name>
<dbReference type="KEGG" id="dmm:dnm_045550"/>
<dbReference type="AlphaFoldDB" id="A0A975BNZ4"/>
<evidence type="ECO:0000313" key="1">
    <source>
        <dbReference type="EMBL" id="QTA88509.1"/>
    </source>
</evidence>
<evidence type="ECO:0000313" key="2">
    <source>
        <dbReference type="Proteomes" id="UP000663722"/>
    </source>
</evidence>
<sequence length="44" mass="5226">MRKNSLRPDSVSYLQICRDDELLKECKALLYFSRKCLSFRSAKL</sequence>
<organism evidence="1 2">
    <name type="scientific">Desulfonema magnum</name>
    <dbReference type="NCBI Taxonomy" id="45655"/>
    <lineage>
        <taxon>Bacteria</taxon>
        <taxon>Pseudomonadati</taxon>
        <taxon>Thermodesulfobacteriota</taxon>
        <taxon>Desulfobacteria</taxon>
        <taxon>Desulfobacterales</taxon>
        <taxon>Desulfococcaceae</taxon>
        <taxon>Desulfonema</taxon>
    </lineage>
</organism>
<proteinExistence type="predicted"/>
<protein>
    <submittedName>
        <fullName evidence="1">Uncharacterized protein</fullName>
    </submittedName>
</protein>
<dbReference type="EMBL" id="CP061800">
    <property type="protein sequence ID" value="QTA88509.1"/>
    <property type="molecule type" value="Genomic_DNA"/>
</dbReference>
<dbReference type="Proteomes" id="UP000663722">
    <property type="component" value="Chromosome"/>
</dbReference>
<gene>
    <name evidence="1" type="ORF">dnm_045550</name>
</gene>